<comment type="similarity">
    <text evidence="16">Belongs to the NqrB/RnfD family.</text>
</comment>
<evidence type="ECO:0000256" key="14">
    <source>
        <dbReference type="ARBA" id="ARBA00023136"/>
    </source>
</evidence>
<feature type="transmembrane region" description="Helical" evidence="16">
    <location>
        <begin position="56"/>
        <end position="73"/>
    </location>
</feature>
<keyword evidence="8 16" id="KW-1278">Translocase</keyword>
<evidence type="ECO:0000313" key="19">
    <source>
        <dbReference type="Proteomes" id="UP000275281"/>
    </source>
</evidence>
<keyword evidence="10 16" id="KW-0520">NAD</keyword>
<dbReference type="GO" id="GO:0005886">
    <property type="term" value="C:plasma membrane"/>
    <property type="evidence" value="ECO:0007669"/>
    <property type="project" value="UniProtKB-SubCell"/>
</dbReference>
<keyword evidence="14 16" id="KW-0472">Membrane</keyword>
<keyword evidence="5 16" id="KW-0285">Flavoprotein</keyword>
<dbReference type="EC" id="7.2.1.1" evidence="16"/>
<dbReference type="PANTHER" id="PTHR30578:SF1">
    <property type="entry name" value="NA(+)-TRANSLOCATING NADH-QUINONE REDUCTASE SUBUNIT B"/>
    <property type="match status" value="1"/>
</dbReference>
<dbReference type="GO" id="GO:0055085">
    <property type="term" value="P:transmembrane transport"/>
    <property type="evidence" value="ECO:0007669"/>
    <property type="project" value="InterPro"/>
</dbReference>
<feature type="transmembrane region" description="Helical" evidence="16">
    <location>
        <begin position="316"/>
        <end position="334"/>
    </location>
</feature>
<dbReference type="PIRSF" id="PIRSF016055">
    <property type="entry name" value="NADH-UbQ_OxRdtase_B_su"/>
    <property type="match status" value="1"/>
</dbReference>
<accession>A0A3N5Z6R7</accession>
<comment type="catalytic activity">
    <reaction evidence="16">
        <text>a ubiquinone + n Na(+)(in) + NADH + H(+) = a ubiquinol + n Na(+)(out) + NAD(+)</text>
        <dbReference type="Rhea" id="RHEA:47748"/>
        <dbReference type="Rhea" id="RHEA-COMP:9565"/>
        <dbReference type="Rhea" id="RHEA-COMP:9566"/>
        <dbReference type="ChEBI" id="CHEBI:15378"/>
        <dbReference type="ChEBI" id="CHEBI:16389"/>
        <dbReference type="ChEBI" id="CHEBI:17976"/>
        <dbReference type="ChEBI" id="CHEBI:29101"/>
        <dbReference type="ChEBI" id="CHEBI:57540"/>
        <dbReference type="ChEBI" id="CHEBI:57945"/>
        <dbReference type="EC" id="7.2.1.1"/>
    </reaction>
</comment>
<evidence type="ECO:0000256" key="10">
    <source>
        <dbReference type="ARBA" id="ARBA00023027"/>
    </source>
</evidence>
<evidence type="ECO:0000256" key="11">
    <source>
        <dbReference type="ARBA" id="ARBA00023053"/>
    </source>
</evidence>
<keyword evidence="19" id="KW-1185">Reference proteome</keyword>
<reference evidence="18 19" key="1">
    <citation type="submission" date="2018-11" db="EMBL/GenBank/DDBJ databases">
        <authorList>
            <person name="Ye M.-Q."/>
            <person name="Du Z.-J."/>
        </authorList>
    </citation>
    <scope>NUCLEOTIDE SEQUENCE [LARGE SCALE GENOMIC DNA]</scope>
    <source>
        <strain evidence="18 19">U0105</strain>
    </source>
</reference>
<keyword evidence="11 16" id="KW-0915">Sodium</keyword>
<evidence type="ECO:0000256" key="17">
    <source>
        <dbReference type="PIRSR" id="PIRSR016055-50"/>
    </source>
</evidence>
<keyword evidence="7 16" id="KW-0812">Transmembrane</keyword>
<gene>
    <name evidence="16" type="primary">nqrB</name>
    <name evidence="18" type="ORF">DRW07_09315</name>
</gene>
<dbReference type="InterPro" id="IPR004338">
    <property type="entry name" value="NqrB/RnfD"/>
</dbReference>
<dbReference type="RefSeq" id="WP_124027643.1">
    <property type="nucleotide sequence ID" value="NZ_JBHRSN010000006.1"/>
</dbReference>
<evidence type="ECO:0000256" key="4">
    <source>
        <dbReference type="ARBA" id="ARBA00022553"/>
    </source>
</evidence>
<evidence type="ECO:0000256" key="5">
    <source>
        <dbReference type="ARBA" id="ARBA00022630"/>
    </source>
</evidence>
<dbReference type="HAMAP" id="MF_00426">
    <property type="entry name" value="NqrB"/>
    <property type="match status" value="1"/>
</dbReference>
<keyword evidence="13 16" id="KW-0830">Ubiquinone</keyword>
<evidence type="ECO:0000256" key="9">
    <source>
        <dbReference type="ARBA" id="ARBA00022989"/>
    </source>
</evidence>
<keyword evidence="15 16" id="KW-0739">Sodium transport</keyword>
<organism evidence="18 19">
    <name type="scientific">Alteromonas sediminis</name>
    <dbReference type="NCBI Taxonomy" id="2259342"/>
    <lineage>
        <taxon>Bacteria</taxon>
        <taxon>Pseudomonadati</taxon>
        <taxon>Pseudomonadota</taxon>
        <taxon>Gammaproteobacteria</taxon>
        <taxon>Alteromonadales</taxon>
        <taxon>Alteromonadaceae</taxon>
        <taxon>Alteromonas/Salinimonas group</taxon>
        <taxon>Alteromonas</taxon>
    </lineage>
</organism>
<evidence type="ECO:0000256" key="2">
    <source>
        <dbReference type="ARBA" id="ARBA00022475"/>
    </source>
</evidence>
<evidence type="ECO:0000256" key="8">
    <source>
        <dbReference type="ARBA" id="ARBA00022967"/>
    </source>
</evidence>
<dbReference type="NCBIfam" id="NF003756">
    <property type="entry name" value="PRK05349.1"/>
    <property type="match status" value="1"/>
</dbReference>
<dbReference type="GO" id="GO:0006814">
    <property type="term" value="P:sodium ion transport"/>
    <property type="evidence" value="ECO:0007669"/>
    <property type="project" value="UniProtKB-UniRule"/>
</dbReference>
<keyword evidence="12 16" id="KW-0406">Ion transport</keyword>
<feature type="transmembrane region" description="Helical" evidence="16">
    <location>
        <begin position="346"/>
        <end position="364"/>
    </location>
</feature>
<evidence type="ECO:0000256" key="15">
    <source>
        <dbReference type="ARBA" id="ARBA00023201"/>
    </source>
</evidence>
<evidence type="ECO:0000256" key="13">
    <source>
        <dbReference type="ARBA" id="ARBA00023075"/>
    </source>
</evidence>
<dbReference type="OrthoDB" id="9776359at2"/>
<feature type="transmembrane region" description="Helical" evidence="16">
    <location>
        <begin position="260"/>
        <end position="279"/>
    </location>
</feature>
<keyword evidence="4 16" id="KW-0597">Phosphoprotein</keyword>
<evidence type="ECO:0000256" key="3">
    <source>
        <dbReference type="ARBA" id="ARBA00022519"/>
    </source>
</evidence>
<feature type="transmembrane region" description="Helical" evidence="16">
    <location>
        <begin position="370"/>
        <end position="390"/>
    </location>
</feature>
<evidence type="ECO:0000256" key="16">
    <source>
        <dbReference type="HAMAP-Rule" id="MF_00426"/>
    </source>
</evidence>
<keyword evidence="3" id="KW-0997">Cell inner membrane</keyword>
<protein>
    <recommendedName>
        <fullName evidence="16">Na(+)-translocating NADH-quinone reductase subunit B</fullName>
        <shortName evidence="16">Na(+)-NQR subunit B</shortName>
        <shortName evidence="16">Na(+)-translocating NQR subunit B</shortName>
        <ecNumber evidence="16">7.2.1.1</ecNumber>
    </recommendedName>
    <alternativeName>
        <fullName evidence="16">NQR complex subunit B</fullName>
    </alternativeName>
    <alternativeName>
        <fullName evidence="16">NQR-1 subunit B</fullName>
    </alternativeName>
</protein>
<evidence type="ECO:0000256" key="12">
    <source>
        <dbReference type="ARBA" id="ARBA00023065"/>
    </source>
</evidence>
<keyword evidence="6 16" id="KW-0288">FMN</keyword>
<dbReference type="PANTHER" id="PTHR30578">
    <property type="entry name" value="ELECTRON TRANSPORT COMPLEX PROTEIN RNFD"/>
    <property type="match status" value="1"/>
</dbReference>
<dbReference type="AlphaFoldDB" id="A0A3N5Z6R7"/>
<comment type="caution">
    <text evidence="18">The sequence shown here is derived from an EMBL/GenBank/DDBJ whole genome shotgun (WGS) entry which is preliminary data.</text>
</comment>
<feature type="transmembrane region" description="Helical" evidence="16">
    <location>
        <begin position="116"/>
        <end position="141"/>
    </location>
</feature>
<feature type="modified residue" description="FMN phosphoryl threonine" evidence="16 17">
    <location>
        <position position="231"/>
    </location>
</feature>
<comment type="subcellular location">
    <subcellularLocation>
        <location evidence="16">Cell membrane</location>
        <topology evidence="16">Multi-pass membrane protein</topology>
    </subcellularLocation>
</comment>
<dbReference type="Proteomes" id="UP000275281">
    <property type="component" value="Unassembled WGS sequence"/>
</dbReference>
<dbReference type="GO" id="GO:0022904">
    <property type="term" value="P:respiratory electron transport chain"/>
    <property type="evidence" value="ECO:0007669"/>
    <property type="project" value="InterPro"/>
</dbReference>
<feature type="transmembrane region" description="Helical" evidence="16">
    <location>
        <begin position="286"/>
        <end position="304"/>
    </location>
</feature>
<evidence type="ECO:0000256" key="7">
    <source>
        <dbReference type="ARBA" id="ARBA00022692"/>
    </source>
</evidence>
<keyword evidence="2 16" id="KW-1003">Cell membrane</keyword>
<evidence type="ECO:0000313" key="18">
    <source>
        <dbReference type="EMBL" id="RPJ66284.1"/>
    </source>
</evidence>
<dbReference type="EMBL" id="RPOK01000003">
    <property type="protein sequence ID" value="RPJ66284.1"/>
    <property type="molecule type" value="Genomic_DNA"/>
</dbReference>
<comment type="cofactor">
    <cofactor evidence="16 17">
        <name>FMN</name>
        <dbReference type="ChEBI" id="CHEBI:58210"/>
    </cofactor>
</comment>
<dbReference type="GO" id="GO:0016655">
    <property type="term" value="F:oxidoreductase activity, acting on NAD(P)H, quinone or similar compound as acceptor"/>
    <property type="evidence" value="ECO:0007669"/>
    <property type="project" value="UniProtKB-UniRule"/>
</dbReference>
<sequence length="402" mass="43920">MGLKAYLEKIEPDFEPGGKHEKWYALYEAVATVFYTPGKVNKSGTHVRDSIDLKRIMITVWMCTFPAMFYGMYNIGFQAHEAILAGAGTLPDMWQAGLFTMLGGELGVDGAGWGTMMLYGACFWLPIYAVTFAVGGFWEVLFASVRKHEVNEGFFVTSVLFALTLPATIPLWQVALGITFGVVIAKEVFGGTGRNFLNPALSGRAFLYFAYPAQMSGDQVWVAADGYSGATYLSQAASGTLDYSNTALWWQSFFGNLPGSAGEVSTLAIALGGLVILYMRIASWRIVAGVALGVAFFATLLNLIGSDTNPMFAMPWHWHMVIGGLAFAMFFMATDPVSASFTNKGKWAYGIFIGFMTVLVRVLNPAFPEGVMLAILFANLWAPLFDYFVAQSNVKRRLARVG</sequence>
<dbReference type="InterPro" id="IPR010966">
    <property type="entry name" value="NqrB"/>
</dbReference>
<comment type="subunit">
    <text evidence="16">Composed of six subunits; NqrA, NqrB, NqrC, NqrD, NqrE and NqrF.</text>
</comment>
<dbReference type="GO" id="GO:0010181">
    <property type="term" value="F:FMN binding"/>
    <property type="evidence" value="ECO:0007669"/>
    <property type="project" value="InterPro"/>
</dbReference>
<keyword evidence="1 16" id="KW-0813">Transport</keyword>
<evidence type="ECO:0000256" key="6">
    <source>
        <dbReference type="ARBA" id="ARBA00022643"/>
    </source>
</evidence>
<dbReference type="NCBIfam" id="TIGR01937">
    <property type="entry name" value="nqrB"/>
    <property type="match status" value="1"/>
</dbReference>
<keyword evidence="9 16" id="KW-1133">Transmembrane helix</keyword>
<proteinExistence type="inferred from homology"/>
<evidence type="ECO:0000256" key="1">
    <source>
        <dbReference type="ARBA" id="ARBA00022448"/>
    </source>
</evidence>
<name>A0A3N5Z6R7_9ALTE</name>
<comment type="function">
    <text evidence="16">NQR complex catalyzes the reduction of ubiquinone-1 to ubiquinol by two successive reactions, coupled with the transport of Na(+) ions from the cytoplasm to the periplasm. NqrA to NqrE are probably involved in the second step, the conversion of ubisemiquinone to ubiquinol.</text>
</comment>
<feature type="transmembrane region" description="Helical" evidence="16">
    <location>
        <begin position="153"/>
        <end position="172"/>
    </location>
</feature>
<dbReference type="Pfam" id="PF03116">
    <property type="entry name" value="NQR2_RnfD_RnfE"/>
    <property type="match status" value="1"/>
</dbReference>